<evidence type="ECO:0000313" key="4">
    <source>
        <dbReference type="Proteomes" id="UP000183077"/>
    </source>
</evidence>
<accession>A0A1H6XK65</accession>
<dbReference type="PANTHER" id="PTHR42754">
    <property type="entry name" value="ENDOGLUCANASE"/>
    <property type="match status" value="1"/>
</dbReference>
<name>A0A1H6XK65_9FLAO</name>
<proteinExistence type="predicted"/>
<gene>
    <name evidence="3" type="ORF">SAMN04488018_12236</name>
</gene>
<dbReference type="EMBL" id="FNYS01000022">
    <property type="protein sequence ID" value="SEJ29473.1"/>
    <property type="molecule type" value="Genomic_DNA"/>
</dbReference>
<dbReference type="GeneID" id="82258373"/>
<keyword evidence="1" id="KW-0732">Signal</keyword>
<sequence length="529" mass="58337">MKKQLLCIILLGISLNSYSQKILWEQTLGGNNSEYLLDMIPTADNGFLLAGATQSYKGGDLSKDRSSNYDAWLWKMNSKGKKEWDLRIGGNGDNYLKSIAHTFKDGGFILGITSSSTKDLYKTEELIGHSDAWIIKLDAARNVLWQKSFGSVEKEDLVKVLPIVGGDYLLLISSNSSTGGNKSVSYYGGEDIWVVRINSEGTIKWQRSFGGEYDDIASDVIQTSDKGFLIGGYSNSGISGNKTSEAFGNNDYWVIKISDNGNELWQKSYGAEGNDQLKQLQEVSEGSYRLYGISDSGVGKAKNSGLQSEVDYWSIDIDSQGEAKQELSYGYGARNFISSGQVKDNGTILLGGTTLEKTRQGTKVNFLGTLLNQEGDVIWEKSISGKGENVLSKLIETRDGAYVFAGTSDSKPDREKSSQRGLNDFWLVKVKGKASDKQENTEEINKEKSKEKLKIEAFPNPVVTYTNVIIPIEYKAGILKLYDITGRMLYHKTIKNQTEPLNLSGYPKGTYIISVKTDAIEGGVNVVKE</sequence>
<dbReference type="AlphaFoldDB" id="A0A1H6XK65"/>
<dbReference type="PANTHER" id="PTHR42754:SF1">
    <property type="entry name" value="LIPOPROTEIN"/>
    <property type="match status" value="1"/>
</dbReference>
<evidence type="ECO:0000256" key="1">
    <source>
        <dbReference type="ARBA" id="ARBA00022729"/>
    </source>
</evidence>
<reference evidence="3 4" key="1">
    <citation type="submission" date="2016-10" db="EMBL/GenBank/DDBJ databases">
        <authorList>
            <person name="de Groot N.N."/>
        </authorList>
    </citation>
    <scope>NUCLEOTIDE SEQUENCE [LARGE SCALE GENOMIC DNA]</scope>
    <source>
        <strain evidence="3 4">DSM 23048</strain>
    </source>
</reference>
<dbReference type="InterPro" id="IPR026444">
    <property type="entry name" value="Secre_tail"/>
</dbReference>
<feature type="domain" description="Secretion system C-terminal sorting" evidence="2">
    <location>
        <begin position="458"/>
        <end position="519"/>
    </location>
</feature>
<dbReference type="RefSeq" id="WP_074747579.1">
    <property type="nucleotide sequence ID" value="NZ_FNYS01000022.1"/>
</dbReference>
<dbReference type="Pfam" id="PF18962">
    <property type="entry name" value="Por_Secre_tail"/>
    <property type="match status" value="1"/>
</dbReference>
<evidence type="ECO:0000313" key="3">
    <source>
        <dbReference type="EMBL" id="SEJ29473.1"/>
    </source>
</evidence>
<organism evidence="3 4">
    <name type="scientific">Myroides marinus</name>
    <dbReference type="NCBI Taxonomy" id="703342"/>
    <lineage>
        <taxon>Bacteria</taxon>
        <taxon>Pseudomonadati</taxon>
        <taxon>Bacteroidota</taxon>
        <taxon>Flavobacteriia</taxon>
        <taxon>Flavobacteriales</taxon>
        <taxon>Flavobacteriaceae</taxon>
        <taxon>Myroides</taxon>
    </lineage>
</organism>
<dbReference type="Proteomes" id="UP000183077">
    <property type="component" value="Unassembled WGS sequence"/>
</dbReference>
<dbReference type="NCBIfam" id="TIGR04183">
    <property type="entry name" value="Por_Secre_tail"/>
    <property type="match status" value="1"/>
</dbReference>
<protein>
    <submittedName>
        <fullName evidence="3">Por secretion system C-terminal sorting domain-containing protein</fullName>
    </submittedName>
</protein>
<evidence type="ECO:0000259" key="2">
    <source>
        <dbReference type="Pfam" id="PF18962"/>
    </source>
</evidence>